<dbReference type="GO" id="GO:0052621">
    <property type="term" value="F:diguanylate cyclase activity"/>
    <property type="evidence" value="ECO:0007669"/>
    <property type="project" value="UniProtKB-EC"/>
</dbReference>
<dbReference type="SMART" id="SM00267">
    <property type="entry name" value="GGDEF"/>
    <property type="match status" value="1"/>
</dbReference>
<dbReference type="EMBL" id="BAEN01000076">
    <property type="protein sequence ID" value="GAC16581.1"/>
    <property type="molecule type" value="Genomic_DNA"/>
</dbReference>
<dbReference type="PANTHER" id="PTHR45138">
    <property type="entry name" value="REGULATORY COMPONENTS OF SENSORY TRANSDUCTION SYSTEM"/>
    <property type="match status" value="1"/>
</dbReference>
<evidence type="ECO:0000313" key="5">
    <source>
        <dbReference type="EMBL" id="GAC16581.1"/>
    </source>
</evidence>
<name>K6XY46_9ALTE</name>
<reference evidence="5 6" key="1">
    <citation type="journal article" date="2017" name="Antonie Van Leeuwenhoek">
        <title>Rhizobium rhizosphaerae sp. nov., a novel species isolated from rice rhizosphere.</title>
        <authorList>
            <person name="Zhao J.J."/>
            <person name="Zhang J."/>
            <person name="Zhang R.J."/>
            <person name="Zhang C.W."/>
            <person name="Yin H.Q."/>
            <person name="Zhang X.X."/>
        </authorList>
    </citation>
    <scope>NUCLEOTIDE SEQUENCE [LARGE SCALE GENOMIC DNA]</scope>
    <source>
        <strain evidence="5 6">E3</strain>
    </source>
</reference>
<dbReference type="STRING" id="1127673.GLIP_3970"/>
<dbReference type="AlphaFoldDB" id="K6XY46"/>
<dbReference type="InterPro" id="IPR029787">
    <property type="entry name" value="Nucleotide_cyclase"/>
</dbReference>
<evidence type="ECO:0000256" key="2">
    <source>
        <dbReference type="ARBA" id="ARBA00012528"/>
    </source>
</evidence>
<dbReference type="CDD" id="cd01949">
    <property type="entry name" value="GGDEF"/>
    <property type="match status" value="1"/>
</dbReference>
<evidence type="ECO:0000259" key="4">
    <source>
        <dbReference type="PROSITE" id="PS50887"/>
    </source>
</evidence>
<dbReference type="OrthoDB" id="5620448at2"/>
<dbReference type="GO" id="GO:0043709">
    <property type="term" value="P:cell adhesion involved in single-species biofilm formation"/>
    <property type="evidence" value="ECO:0007669"/>
    <property type="project" value="TreeGrafter"/>
</dbReference>
<comment type="catalytic activity">
    <reaction evidence="3">
        <text>2 GTP = 3',3'-c-di-GMP + 2 diphosphate</text>
        <dbReference type="Rhea" id="RHEA:24898"/>
        <dbReference type="ChEBI" id="CHEBI:33019"/>
        <dbReference type="ChEBI" id="CHEBI:37565"/>
        <dbReference type="ChEBI" id="CHEBI:58805"/>
        <dbReference type="EC" id="2.7.7.65"/>
    </reaction>
</comment>
<dbReference type="PROSITE" id="PS50887">
    <property type="entry name" value="GGDEF"/>
    <property type="match status" value="1"/>
</dbReference>
<gene>
    <name evidence="5" type="primary">dgcB</name>
    <name evidence="5" type="ORF">GLIP_3970</name>
</gene>
<dbReference type="RefSeq" id="WP_008846383.1">
    <property type="nucleotide sequence ID" value="NZ_BAEN01000076.1"/>
</dbReference>
<accession>K6XY46</accession>
<dbReference type="Gene3D" id="3.30.70.270">
    <property type="match status" value="1"/>
</dbReference>
<evidence type="ECO:0000313" key="6">
    <source>
        <dbReference type="Proteomes" id="UP000006334"/>
    </source>
</evidence>
<protein>
    <recommendedName>
        <fullName evidence="2">diguanylate cyclase</fullName>
        <ecNumber evidence="2">2.7.7.65</ecNumber>
    </recommendedName>
</protein>
<dbReference type="Proteomes" id="UP000006334">
    <property type="component" value="Unassembled WGS sequence"/>
</dbReference>
<feature type="domain" description="GGDEF" evidence="4">
    <location>
        <begin position="174"/>
        <end position="306"/>
    </location>
</feature>
<evidence type="ECO:0000256" key="1">
    <source>
        <dbReference type="ARBA" id="ARBA00001946"/>
    </source>
</evidence>
<dbReference type="eggNOG" id="COG3706">
    <property type="taxonomic scope" value="Bacteria"/>
</dbReference>
<keyword evidence="6" id="KW-1185">Reference proteome</keyword>
<dbReference type="InterPro" id="IPR043128">
    <property type="entry name" value="Rev_trsase/Diguanyl_cyclase"/>
</dbReference>
<dbReference type="FunFam" id="3.30.70.270:FF:000001">
    <property type="entry name" value="Diguanylate cyclase domain protein"/>
    <property type="match status" value="1"/>
</dbReference>
<dbReference type="GO" id="GO:0005886">
    <property type="term" value="C:plasma membrane"/>
    <property type="evidence" value="ECO:0007669"/>
    <property type="project" value="TreeGrafter"/>
</dbReference>
<dbReference type="SUPFAM" id="SSF55073">
    <property type="entry name" value="Nucleotide cyclase"/>
    <property type="match status" value="1"/>
</dbReference>
<dbReference type="Pfam" id="PF00990">
    <property type="entry name" value="GGDEF"/>
    <property type="match status" value="1"/>
</dbReference>
<sequence length="309" mass="34686">MPYKSNITGLLLECIAQSEDGYGIFGGTDELLYGNSAFFNIFGFDDEQALGLTFDQMINHAYKHKRGVNLETDNIEAWLDKASLVRRQLNFRIFEVDLLDGRWLLLSEQLLDTGELLVHSKDITKQKLLESQMQLTMSQLQVLALTDELTQLANRRSFVKSVEAELSRFSRSADSVAMILLDLDFFKTINDTFGHQAGDEVLICVADILRQATRQYDIVGRLGGEEFAIFLGATELKAAIVIAQRIAALFSSTSVQYNGQLISVKGSMGITSCADNVTFEKLYNEADKALYLAKLKGRNRIEVFNHQED</sequence>
<evidence type="ECO:0000256" key="3">
    <source>
        <dbReference type="ARBA" id="ARBA00034247"/>
    </source>
</evidence>
<comment type="cofactor">
    <cofactor evidence="1">
        <name>Mg(2+)</name>
        <dbReference type="ChEBI" id="CHEBI:18420"/>
    </cofactor>
</comment>
<dbReference type="EC" id="2.7.7.65" evidence="2"/>
<dbReference type="NCBIfam" id="TIGR00254">
    <property type="entry name" value="GGDEF"/>
    <property type="match status" value="1"/>
</dbReference>
<comment type="caution">
    <text evidence="5">The sequence shown here is derived from an EMBL/GenBank/DDBJ whole genome shotgun (WGS) entry which is preliminary data.</text>
</comment>
<dbReference type="GO" id="GO:1902201">
    <property type="term" value="P:negative regulation of bacterial-type flagellum-dependent cell motility"/>
    <property type="evidence" value="ECO:0007669"/>
    <property type="project" value="TreeGrafter"/>
</dbReference>
<dbReference type="PANTHER" id="PTHR45138:SF9">
    <property type="entry name" value="DIGUANYLATE CYCLASE DGCM-RELATED"/>
    <property type="match status" value="1"/>
</dbReference>
<proteinExistence type="predicted"/>
<organism evidence="5 6">
    <name type="scientific">Aliiglaciecola lipolytica E3</name>
    <dbReference type="NCBI Taxonomy" id="1127673"/>
    <lineage>
        <taxon>Bacteria</taxon>
        <taxon>Pseudomonadati</taxon>
        <taxon>Pseudomonadota</taxon>
        <taxon>Gammaproteobacteria</taxon>
        <taxon>Alteromonadales</taxon>
        <taxon>Alteromonadaceae</taxon>
        <taxon>Aliiglaciecola</taxon>
    </lineage>
</organism>
<dbReference type="InterPro" id="IPR050469">
    <property type="entry name" value="Diguanylate_Cyclase"/>
</dbReference>
<dbReference type="InterPro" id="IPR000160">
    <property type="entry name" value="GGDEF_dom"/>
</dbReference>